<dbReference type="PROSITE" id="PS50943">
    <property type="entry name" value="HTH_CROC1"/>
    <property type="match status" value="1"/>
</dbReference>
<evidence type="ECO:0000313" key="8">
    <source>
        <dbReference type="EMBL" id="CAG5080081.1"/>
    </source>
</evidence>
<evidence type="ECO:0000259" key="6">
    <source>
        <dbReference type="PROSITE" id="PS50943"/>
    </source>
</evidence>
<organism evidence="8 9">
    <name type="scientific">Thermobacillus xylanilyticus</name>
    <dbReference type="NCBI Taxonomy" id="76633"/>
    <lineage>
        <taxon>Bacteria</taxon>
        <taxon>Bacillati</taxon>
        <taxon>Bacillota</taxon>
        <taxon>Bacilli</taxon>
        <taxon>Bacillales</taxon>
        <taxon>Paenibacillaceae</taxon>
        <taxon>Thermobacillus</taxon>
    </lineage>
</organism>
<sequence length="349" mass="38739">METDKLKKMVDAAKMYYQLDYSQQEIAKKLGISRPTVSRLLQMAKEEGIVQIKILDPTQDNEILARGLEERYGLEKAVVVSAPQNENRIVKKYLGEAAAGYLHDIVKDGDSIGVTWGTTLHEVAVNLQSKHVRNVRIVQMNGGVSYSETDTYAYEIVHLFGKAFNTTPHFLPLPAIVDHMLVKQAIEADRHIRKILDMGKNTNIAVFTVGVPDNDSVVIRAGYFNFEDLQVVYSRAVGDICCRYIDMNGNLCSEELDRRTIGIDLSELRRKEKSILVAGGPCKVEAVYGALRGKYPNVLITDQFTAKTLLEREPDGEPDAGGAGQQAERVPAGRPPVERQPVVDRGPGE</sequence>
<comment type="similarity">
    <text evidence="1">Belongs to the SorC transcriptional regulatory family.</text>
</comment>
<dbReference type="Pfam" id="PF13545">
    <property type="entry name" value="HTH_Crp_2"/>
    <property type="match status" value="1"/>
</dbReference>
<keyword evidence="3" id="KW-0238">DNA-binding</keyword>
<dbReference type="Gene3D" id="3.40.50.1360">
    <property type="match status" value="1"/>
</dbReference>
<gene>
    <name evidence="8" type="primary">txxe 752-deoR</name>
    <name evidence="8" type="ORF">TXXE_03810</name>
</gene>
<dbReference type="InterPro" id="IPR036390">
    <property type="entry name" value="WH_DNA-bd_sf"/>
</dbReference>
<dbReference type="Gene3D" id="1.10.10.60">
    <property type="entry name" value="Homeodomain-like"/>
    <property type="match status" value="1"/>
</dbReference>
<feature type="region of interest" description="Disordered" evidence="5">
    <location>
        <begin position="310"/>
        <end position="349"/>
    </location>
</feature>
<feature type="domain" description="HTH crp-type" evidence="7">
    <location>
        <begin position="1"/>
        <end position="58"/>
    </location>
</feature>
<dbReference type="InterPro" id="IPR037171">
    <property type="entry name" value="NagB/RpiA_transferase-like"/>
</dbReference>
<dbReference type="RefSeq" id="WP_213483538.1">
    <property type="nucleotide sequence ID" value="NZ_CAJRAY010000018.1"/>
</dbReference>
<keyword evidence="4" id="KW-0804">Transcription</keyword>
<protein>
    <submittedName>
        <fullName evidence="8">Transcriptional regulator of deoxyribonucleoside metabolism, deoR</fullName>
    </submittedName>
</protein>
<keyword evidence="9" id="KW-1185">Reference proteome</keyword>
<dbReference type="Proteomes" id="UP000681526">
    <property type="component" value="Unassembled WGS sequence"/>
</dbReference>
<keyword evidence="2" id="KW-0805">Transcription regulation</keyword>
<dbReference type="Pfam" id="PF04198">
    <property type="entry name" value="Sugar-bind"/>
    <property type="match status" value="1"/>
</dbReference>
<evidence type="ECO:0000259" key="7">
    <source>
        <dbReference type="PROSITE" id="PS51063"/>
    </source>
</evidence>
<dbReference type="EMBL" id="CAJRAY010000018">
    <property type="protein sequence ID" value="CAG5080081.1"/>
    <property type="molecule type" value="Genomic_DNA"/>
</dbReference>
<dbReference type="InterPro" id="IPR007324">
    <property type="entry name" value="Sugar-bd_dom_put"/>
</dbReference>
<evidence type="ECO:0000313" key="9">
    <source>
        <dbReference type="Proteomes" id="UP000681526"/>
    </source>
</evidence>
<evidence type="ECO:0000256" key="5">
    <source>
        <dbReference type="SAM" id="MobiDB-lite"/>
    </source>
</evidence>
<dbReference type="SUPFAM" id="SSF46785">
    <property type="entry name" value="Winged helix' DNA-binding domain"/>
    <property type="match status" value="1"/>
</dbReference>
<reference evidence="8 9" key="1">
    <citation type="submission" date="2021-04" db="EMBL/GenBank/DDBJ databases">
        <authorList>
            <person name="Rakotoarivonina H."/>
        </authorList>
    </citation>
    <scope>NUCLEOTIDE SEQUENCE [LARGE SCALE GENOMIC DNA]</scope>
    <source>
        <strain evidence="8 9">XE</strain>
    </source>
</reference>
<evidence type="ECO:0000256" key="3">
    <source>
        <dbReference type="ARBA" id="ARBA00023125"/>
    </source>
</evidence>
<dbReference type="InterPro" id="IPR001387">
    <property type="entry name" value="Cro/C1-type_HTH"/>
</dbReference>
<evidence type="ECO:0000256" key="1">
    <source>
        <dbReference type="ARBA" id="ARBA00010466"/>
    </source>
</evidence>
<proteinExistence type="inferred from homology"/>
<dbReference type="PANTHER" id="PTHR34294:SF1">
    <property type="entry name" value="TRANSCRIPTIONAL REGULATOR LSRR"/>
    <property type="match status" value="1"/>
</dbReference>
<feature type="domain" description="HTH cro/C1-type" evidence="6">
    <location>
        <begin position="18"/>
        <end position="40"/>
    </location>
</feature>
<evidence type="ECO:0000256" key="2">
    <source>
        <dbReference type="ARBA" id="ARBA00023015"/>
    </source>
</evidence>
<evidence type="ECO:0000256" key="4">
    <source>
        <dbReference type="ARBA" id="ARBA00023163"/>
    </source>
</evidence>
<dbReference type="PANTHER" id="PTHR34294">
    <property type="entry name" value="TRANSCRIPTIONAL REGULATOR-RELATED"/>
    <property type="match status" value="1"/>
</dbReference>
<name>A0ABN7RLQ4_THEXY</name>
<dbReference type="PROSITE" id="PS51063">
    <property type="entry name" value="HTH_CRP_2"/>
    <property type="match status" value="1"/>
</dbReference>
<dbReference type="InterPro" id="IPR051054">
    <property type="entry name" value="SorC_transcr_regulators"/>
</dbReference>
<dbReference type="InterPro" id="IPR012318">
    <property type="entry name" value="HTH_CRP"/>
</dbReference>
<comment type="caution">
    <text evidence="8">The sequence shown here is derived from an EMBL/GenBank/DDBJ whole genome shotgun (WGS) entry which is preliminary data.</text>
</comment>
<dbReference type="SUPFAM" id="SSF100950">
    <property type="entry name" value="NagB/RpiA/CoA transferase-like"/>
    <property type="match status" value="1"/>
</dbReference>
<accession>A0ABN7RLQ4</accession>